<evidence type="ECO:0000313" key="1">
    <source>
        <dbReference type="EMBL" id="SPP63247.1"/>
    </source>
</evidence>
<dbReference type="InParanoid" id="A0A330L1N8"/>
<organism evidence="1 2">
    <name type="scientific">Nitrospira lenta</name>
    <dbReference type="NCBI Taxonomy" id="1436998"/>
    <lineage>
        <taxon>Bacteria</taxon>
        <taxon>Pseudomonadati</taxon>
        <taxon>Nitrospirota</taxon>
        <taxon>Nitrospiria</taxon>
        <taxon>Nitrospirales</taxon>
        <taxon>Nitrospiraceae</taxon>
        <taxon>Nitrospira</taxon>
    </lineage>
</organism>
<gene>
    <name evidence="1" type="ORF">NITLEN_10333</name>
</gene>
<sequence>MTLPTTTSGNSTEPRTAMRSSMLLLLTFGLIIGLIAMMATGGPAVSCPEELIGTWHTVAQGYADSMLVMTKHAVIFSAGWDHLDAQAVRRLEAVPDGHRILYTLVYGNSHKEEQTLVFFYDSHDRTITFKNQSHLIWTRTMVES</sequence>
<dbReference type="EMBL" id="OUNR01000001">
    <property type="protein sequence ID" value="SPP63247.1"/>
    <property type="molecule type" value="Genomic_DNA"/>
</dbReference>
<dbReference type="AlphaFoldDB" id="A0A330L1N8"/>
<name>A0A330L1N8_9BACT</name>
<keyword evidence="2" id="KW-1185">Reference proteome</keyword>
<protein>
    <submittedName>
        <fullName evidence="1">Uncharacterized protein</fullName>
    </submittedName>
</protein>
<reference evidence="2" key="1">
    <citation type="submission" date="2018-04" db="EMBL/GenBank/DDBJ databases">
        <authorList>
            <person name="Lucker S."/>
            <person name="Sakoula D."/>
        </authorList>
    </citation>
    <scope>NUCLEOTIDE SEQUENCE [LARGE SCALE GENOMIC DNA]</scope>
</reference>
<dbReference type="Proteomes" id="UP000248168">
    <property type="component" value="Unassembled WGS sequence"/>
</dbReference>
<accession>A0A330L1N8</accession>
<evidence type="ECO:0000313" key="2">
    <source>
        <dbReference type="Proteomes" id="UP000248168"/>
    </source>
</evidence>
<proteinExistence type="predicted"/>